<reference evidence="1 2" key="1">
    <citation type="journal article" date="2011" name="PLoS Pathog.">
        <title>Endophytic Life Strategies Decoded by Genome and Transcriptome Analyses of the Mutualistic Root Symbiont Piriformospora indica.</title>
        <authorList>
            <person name="Zuccaro A."/>
            <person name="Lahrmann U."/>
            <person name="Guldener U."/>
            <person name="Langen G."/>
            <person name="Pfiffi S."/>
            <person name="Biedenkopf D."/>
            <person name="Wong P."/>
            <person name="Samans B."/>
            <person name="Grimm C."/>
            <person name="Basiewicz M."/>
            <person name="Murat C."/>
            <person name="Martin F."/>
            <person name="Kogel K.H."/>
        </authorList>
    </citation>
    <scope>NUCLEOTIDE SEQUENCE [LARGE SCALE GENOMIC DNA]</scope>
    <source>
        <strain evidence="1 2">DSM 11827</strain>
    </source>
</reference>
<dbReference type="HOGENOM" id="CLU_1124913_0_0_1"/>
<dbReference type="OrthoDB" id="2269034at2759"/>
<protein>
    <submittedName>
        <fullName evidence="1">Uncharacterized protein</fullName>
    </submittedName>
</protein>
<dbReference type="Proteomes" id="UP000007148">
    <property type="component" value="Unassembled WGS sequence"/>
</dbReference>
<comment type="caution">
    <text evidence="1">The sequence shown here is derived from an EMBL/GenBank/DDBJ whole genome shotgun (WGS) entry which is preliminary data.</text>
</comment>
<dbReference type="InParanoid" id="G4TGJ0"/>
<dbReference type="AlphaFoldDB" id="G4TGJ0"/>
<gene>
    <name evidence="1" type="ORF">PIIN_04371</name>
</gene>
<accession>G4TGJ0</accession>
<keyword evidence="2" id="KW-1185">Reference proteome</keyword>
<dbReference type="EMBL" id="CAFZ01000082">
    <property type="protein sequence ID" value="CCA70432.1"/>
    <property type="molecule type" value="Genomic_DNA"/>
</dbReference>
<evidence type="ECO:0000313" key="1">
    <source>
        <dbReference type="EMBL" id="CCA70432.1"/>
    </source>
</evidence>
<name>G4TGJ0_SERID</name>
<organism evidence="1 2">
    <name type="scientific">Serendipita indica (strain DSM 11827)</name>
    <name type="common">Root endophyte fungus</name>
    <name type="synonym">Piriformospora indica</name>
    <dbReference type="NCBI Taxonomy" id="1109443"/>
    <lineage>
        <taxon>Eukaryota</taxon>
        <taxon>Fungi</taxon>
        <taxon>Dikarya</taxon>
        <taxon>Basidiomycota</taxon>
        <taxon>Agaricomycotina</taxon>
        <taxon>Agaricomycetes</taxon>
        <taxon>Sebacinales</taxon>
        <taxon>Serendipitaceae</taxon>
        <taxon>Serendipita</taxon>
    </lineage>
</organism>
<evidence type="ECO:0000313" key="2">
    <source>
        <dbReference type="Proteomes" id="UP000007148"/>
    </source>
</evidence>
<sequence length="247" mass="28581">MFDPTVFNGLKRLSSFRARAVSYVETVWDELTMISPNLRYISTPWEAAATSKLRSGSVTKLHMLSYQMIESIEDAPLVLIEDKHWTTVTDLVIPYMHWTSQLFLGNVRLSNLRTISVGIQPFVANLYRSMVVRPDYLLVLEEVSISVVMEWDILLIMLERRLIARSRGVTALWKIKIKRQIPDYMRMIIIMNLRGLLIDRHPIMNCPCKPTARPYSTLRSWRHVVPPSSSFLSRATESERLIMVSPT</sequence>
<proteinExistence type="predicted"/>